<evidence type="ECO:0000256" key="1">
    <source>
        <dbReference type="ARBA" id="ARBA00010928"/>
    </source>
</evidence>
<dbReference type="InterPro" id="IPR044429">
    <property type="entry name" value="SETD4_SET"/>
</dbReference>
<protein>
    <recommendedName>
        <fullName evidence="3">SET domain-containing protein</fullName>
    </recommendedName>
</protein>
<dbReference type="InterPro" id="IPR000683">
    <property type="entry name" value="Gfo/Idh/MocA-like_OxRdtase_N"/>
</dbReference>
<dbReference type="SUPFAM" id="SSF82199">
    <property type="entry name" value="SET domain"/>
    <property type="match status" value="1"/>
</dbReference>
<evidence type="ECO:0000256" key="2">
    <source>
        <dbReference type="ARBA" id="ARBA00023002"/>
    </source>
</evidence>
<dbReference type="Gene3D" id="3.40.50.720">
    <property type="entry name" value="NAD(P)-binding Rossmann-like Domain"/>
    <property type="match status" value="1"/>
</dbReference>
<dbReference type="PROSITE" id="PS50280">
    <property type="entry name" value="SET"/>
    <property type="match status" value="1"/>
</dbReference>
<evidence type="ECO:0000259" key="3">
    <source>
        <dbReference type="PROSITE" id="PS50280"/>
    </source>
</evidence>
<dbReference type="PANTHER" id="PTHR43708:SF5">
    <property type="entry name" value="CONSERVED EXPRESSED OXIDOREDUCTASE (EUROFUNG)-RELATED"/>
    <property type="match status" value="1"/>
</dbReference>
<organism evidence="4 5">
    <name type="scientific">Rhizoctonia solani</name>
    <dbReference type="NCBI Taxonomy" id="456999"/>
    <lineage>
        <taxon>Eukaryota</taxon>
        <taxon>Fungi</taxon>
        <taxon>Dikarya</taxon>
        <taxon>Basidiomycota</taxon>
        <taxon>Agaricomycotina</taxon>
        <taxon>Agaricomycetes</taxon>
        <taxon>Cantharellales</taxon>
        <taxon>Ceratobasidiaceae</taxon>
        <taxon>Rhizoctonia</taxon>
    </lineage>
</organism>
<dbReference type="GO" id="GO:0000166">
    <property type="term" value="F:nucleotide binding"/>
    <property type="evidence" value="ECO:0007669"/>
    <property type="project" value="InterPro"/>
</dbReference>
<dbReference type="AlphaFoldDB" id="A0A8H2XVY6"/>
<reference evidence="4" key="1">
    <citation type="submission" date="2021-01" db="EMBL/GenBank/DDBJ databases">
        <authorList>
            <person name="Kaushik A."/>
        </authorList>
    </citation>
    <scope>NUCLEOTIDE SEQUENCE</scope>
    <source>
        <strain evidence="4">AG3-T5</strain>
    </source>
</reference>
<comment type="similarity">
    <text evidence="1">Belongs to the Gfo/Idh/MocA family.</text>
</comment>
<dbReference type="InterPro" id="IPR004104">
    <property type="entry name" value="Gfo/Idh/MocA-like_OxRdtase_C"/>
</dbReference>
<dbReference type="Pfam" id="PF02894">
    <property type="entry name" value="GFO_IDH_MocA_C"/>
    <property type="match status" value="1"/>
</dbReference>
<evidence type="ECO:0000313" key="5">
    <source>
        <dbReference type="Proteomes" id="UP000663841"/>
    </source>
</evidence>
<dbReference type="GO" id="GO:0016279">
    <property type="term" value="F:protein-lysine N-methyltransferase activity"/>
    <property type="evidence" value="ECO:0007669"/>
    <property type="project" value="InterPro"/>
</dbReference>
<feature type="domain" description="SET" evidence="3">
    <location>
        <begin position="20"/>
        <end position="263"/>
    </location>
</feature>
<dbReference type="SUPFAM" id="SSF51735">
    <property type="entry name" value="NAD(P)-binding Rossmann-fold domains"/>
    <property type="match status" value="1"/>
</dbReference>
<dbReference type="InterPro" id="IPR001214">
    <property type="entry name" value="SET_dom"/>
</dbReference>
<accession>A0A8H2XVY6</accession>
<dbReference type="Gene3D" id="3.90.1410.10">
    <property type="entry name" value="set domain protein methyltransferase, domain 1"/>
    <property type="match status" value="1"/>
</dbReference>
<evidence type="ECO:0000313" key="4">
    <source>
        <dbReference type="EMBL" id="CAE6434289.1"/>
    </source>
</evidence>
<proteinExistence type="inferred from homology"/>
<dbReference type="InterPro" id="IPR036291">
    <property type="entry name" value="NAD(P)-bd_dom_sf"/>
</dbReference>
<sequence length="853" mass="94898">MDPAWVRLQKLVRSEEAAIIKVEARYVAGAGRGLFATQDLSALETLVSVPGRLLLNARTLSNLYPESILPQSTSALEINSLRLSSIQLLSLHLYRVKRGVKDVIFDAYIDTLPSSFSDHPIVILQNPEIRSLLLKLVPVSVGRMLLEVEQRLKNDWRLAMDILERFPNLLSPGGKEGVGDLSFISEDYMWAWLNVNTRCLYHDLDFVQSSDNVTMCPILDFANHTPMYSLSITQGEFALGDEEMAFSTSAPAKEGDQLFLRYGPHSNAFLFCEYGFVLPLDAKDARIPDGEIVIDSDVEELLRNTKDFKVKQELLKDRNYWGDWTLHVEDGVGRPSYRVIPALRLFHMSLSYKDDANPGLKLWEDSILGLTENISGENESKVRESIIALCEVIIQRSTTKISQVRSQAAETENTGDPNCAYNPTFCYHCSFGQRQSRASPPWDTRRIAGVEVVPNADLQLANPTFLCTHLTDELFTQTASNMTQPIKTGVIGVGSSAVTFHVPFLLALPKFFVLHSVLERKATDDQKKNGGTIGSKFNISDISVANTLEEFLADPELQLVIITTPNETHYPFAKAALEAKKHVLLEKPATPTYAEAKELDTLAKSQGVVLSAFQNRRWDSDFLTVKKLINEGKLGDLVDFESRFDRYRPSPRTTAFWREAAGPGAGHTFDLGPHLIDQVLQLFGRPNRLTASIQNLRGFGGPAVDDTFLIHFHYDAKPYPIRATVSASSLSVKKLQPRFSIRGSKGSYEKRGLDPQEDQLKARKVSVLDAQFGQEDSSIAGVLDFVTENGTIESTTVPSEKGSYQSLFENLANAINSEADLQVKFEQSAAVIQMIELAMQSSKEGRTLDVPAP</sequence>
<dbReference type="Gene3D" id="3.30.360.10">
    <property type="entry name" value="Dihydrodipicolinate Reductase, domain 2"/>
    <property type="match status" value="1"/>
</dbReference>
<dbReference type="Pfam" id="PF01408">
    <property type="entry name" value="GFO_IDH_MocA"/>
    <property type="match status" value="1"/>
</dbReference>
<dbReference type="Proteomes" id="UP000663841">
    <property type="component" value="Unassembled WGS sequence"/>
</dbReference>
<dbReference type="GO" id="GO:0016491">
    <property type="term" value="F:oxidoreductase activity"/>
    <property type="evidence" value="ECO:0007669"/>
    <property type="project" value="UniProtKB-KW"/>
</dbReference>
<comment type="caution">
    <text evidence="4">The sequence shown here is derived from an EMBL/GenBank/DDBJ whole genome shotgun (WGS) entry which is preliminary data.</text>
</comment>
<dbReference type="InterPro" id="IPR046341">
    <property type="entry name" value="SET_dom_sf"/>
</dbReference>
<name>A0A8H2XVY6_9AGAM</name>
<gene>
    <name evidence="4" type="ORF">RDB_LOCUS73031</name>
</gene>
<dbReference type="CDD" id="cd19177">
    <property type="entry name" value="SET_SETD4"/>
    <property type="match status" value="1"/>
</dbReference>
<dbReference type="EMBL" id="CAJMWW010000086">
    <property type="protein sequence ID" value="CAE6434289.1"/>
    <property type="molecule type" value="Genomic_DNA"/>
</dbReference>
<dbReference type="PANTHER" id="PTHR43708">
    <property type="entry name" value="CONSERVED EXPRESSED OXIDOREDUCTASE (EUROFUNG)"/>
    <property type="match status" value="1"/>
</dbReference>
<keyword evidence="2" id="KW-0560">Oxidoreductase</keyword>
<dbReference type="InterPro" id="IPR051317">
    <property type="entry name" value="Gfo/Idh/MocA_oxidoreduct"/>
</dbReference>